<reference evidence="2" key="1">
    <citation type="submission" date="2018-05" db="EMBL/GenBank/DDBJ databases">
        <authorList>
            <person name="Lanie J.A."/>
            <person name="Ng W.-L."/>
            <person name="Kazmierczak K.M."/>
            <person name="Andrzejewski T.M."/>
            <person name="Davidsen T.M."/>
            <person name="Wayne K.J."/>
            <person name="Tettelin H."/>
            <person name="Glass J.I."/>
            <person name="Rusch D."/>
            <person name="Podicherti R."/>
            <person name="Tsui H.-C.T."/>
            <person name="Winkler M.E."/>
        </authorList>
    </citation>
    <scope>NUCLEOTIDE SEQUENCE</scope>
</reference>
<dbReference type="AlphaFoldDB" id="A0A381Z8J0"/>
<protein>
    <submittedName>
        <fullName evidence="2">Uncharacterized protein</fullName>
    </submittedName>
</protein>
<keyword evidence="1" id="KW-0472">Membrane</keyword>
<name>A0A381Z8J0_9ZZZZ</name>
<dbReference type="EMBL" id="UINC01020212">
    <property type="protein sequence ID" value="SVA85077.1"/>
    <property type="molecule type" value="Genomic_DNA"/>
</dbReference>
<keyword evidence="1" id="KW-1133">Transmembrane helix</keyword>
<organism evidence="2">
    <name type="scientific">marine metagenome</name>
    <dbReference type="NCBI Taxonomy" id="408172"/>
    <lineage>
        <taxon>unclassified sequences</taxon>
        <taxon>metagenomes</taxon>
        <taxon>ecological metagenomes</taxon>
    </lineage>
</organism>
<proteinExistence type="predicted"/>
<sequence length="252" mass="29601">MIDKVDQESEEYLKWKEGSVPIEQPPEEPIESEQIIEEFSEPKRKKIFLLDWFFGIKTHKGQMKMMYYLFSFLCYYFVCFIMTYYFETTMEPDPLSVIYILLLALIFSIMLPFVLLFVGFTLSGGIFVGMFVGIFSWIFGIGGRFLYKIFGFDMEILFPEFIGKKGEISKHSLLGKYSSYPYTATISKMGLPGDSIFYKNRFSVRSDEELEIGMQIEVIEHEKRTWTSLMKNHPTFLVKVLNKENKEEIVND</sequence>
<feature type="transmembrane region" description="Helical" evidence="1">
    <location>
        <begin position="126"/>
        <end position="147"/>
    </location>
</feature>
<accession>A0A381Z8J0</accession>
<evidence type="ECO:0000256" key="1">
    <source>
        <dbReference type="SAM" id="Phobius"/>
    </source>
</evidence>
<evidence type="ECO:0000313" key="2">
    <source>
        <dbReference type="EMBL" id="SVA85077.1"/>
    </source>
</evidence>
<gene>
    <name evidence="2" type="ORF">METZ01_LOCUS137931</name>
</gene>
<feature type="transmembrane region" description="Helical" evidence="1">
    <location>
        <begin position="65"/>
        <end position="86"/>
    </location>
</feature>
<keyword evidence="1" id="KW-0812">Transmembrane</keyword>
<feature type="transmembrane region" description="Helical" evidence="1">
    <location>
        <begin position="98"/>
        <end position="120"/>
    </location>
</feature>